<dbReference type="InterPro" id="IPR023115">
    <property type="entry name" value="TIF_IF2_dom3"/>
</dbReference>
<protein>
    <submittedName>
        <fullName evidence="10">Tr-type G domain-containing protein</fullName>
    </submittedName>
</protein>
<keyword evidence="2" id="KW-0396">Initiation factor</keyword>
<evidence type="ECO:0000256" key="5">
    <source>
        <dbReference type="ARBA" id="ARBA00023134"/>
    </source>
</evidence>
<dbReference type="GO" id="GO:0003743">
    <property type="term" value="F:translation initiation factor activity"/>
    <property type="evidence" value="ECO:0007669"/>
    <property type="project" value="UniProtKB-KW"/>
</dbReference>
<keyword evidence="4" id="KW-0648">Protein biosynthesis</keyword>
<keyword evidence="3" id="KW-0547">Nucleotide-binding</keyword>
<dbReference type="InterPro" id="IPR005225">
    <property type="entry name" value="Small_GTP-bd"/>
</dbReference>
<keyword evidence="5" id="KW-0342">GTP-binding</keyword>
<feature type="domain" description="Tr-type G" evidence="8">
    <location>
        <begin position="181"/>
        <end position="354"/>
    </location>
</feature>
<evidence type="ECO:0000259" key="8">
    <source>
        <dbReference type="PROSITE" id="PS51722"/>
    </source>
</evidence>
<reference evidence="10" key="1">
    <citation type="submission" date="2022-11" db="UniProtKB">
        <authorList>
            <consortium name="WormBaseParasite"/>
        </authorList>
    </citation>
    <scope>IDENTIFICATION</scope>
</reference>
<dbReference type="FunFam" id="3.40.50.300:FF:000019">
    <property type="entry name" value="Translation initiation factor IF-2"/>
    <property type="match status" value="1"/>
</dbReference>
<evidence type="ECO:0000256" key="6">
    <source>
        <dbReference type="SAM" id="Coils"/>
    </source>
</evidence>
<dbReference type="Gene3D" id="2.40.30.10">
    <property type="entry name" value="Translation factors"/>
    <property type="match status" value="2"/>
</dbReference>
<evidence type="ECO:0000256" key="2">
    <source>
        <dbReference type="ARBA" id="ARBA00022540"/>
    </source>
</evidence>
<dbReference type="PROSITE" id="PS51722">
    <property type="entry name" value="G_TR_2"/>
    <property type="match status" value="1"/>
</dbReference>
<dbReference type="SUPFAM" id="SSF52156">
    <property type="entry name" value="Initiation factor IF2/eIF5b, domain 3"/>
    <property type="match status" value="1"/>
</dbReference>
<feature type="coiled-coil region" evidence="6">
    <location>
        <begin position="428"/>
        <end position="462"/>
    </location>
</feature>
<dbReference type="SUPFAM" id="SSF52540">
    <property type="entry name" value="P-loop containing nucleoside triphosphate hydrolases"/>
    <property type="match status" value="1"/>
</dbReference>
<dbReference type="InterPro" id="IPR036925">
    <property type="entry name" value="TIF_IF2_dom3_sf"/>
</dbReference>
<dbReference type="Proteomes" id="UP000887572">
    <property type="component" value="Unplaced"/>
</dbReference>
<dbReference type="GO" id="GO:0005737">
    <property type="term" value="C:cytoplasm"/>
    <property type="evidence" value="ECO:0007669"/>
    <property type="project" value="TreeGrafter"/>
</dbReference>
<dbReference type="PRINTS" id="PR00315">
    <property type="entry name" value="ELONGATNFCT"/>
</dbReference>
<dbReference type="FunFam" id="3.40.50.10050:FF:000001">
    <property type="entry name" value="Translation initiation factor IF-2"/>
    <property type="match status" value="1"/>
</dbReference>
<evidence type="ECO:0000256" key="1">
    <source>
        <dbReference type="ARBA" id="ARBA00007733"/>
    </source>
</evidence>
<comment type="similarity">
    <text evidence="1">Belongs to the TRAFAC class translation factor GTPase superfamily. Classic translation factor GTPase family. IF-2 subfamily.</text>
</comment>
<keyword evidence="6" id="KW-0175">Coiled coil</keyword>
<dbReference type="PANTHER" id="PTHR43381">
    <property type="entry name" value="TRANSLATION INITIATION FACTOR IF-2-RELATED"/>
    <property type="match status" value="1"/>
</dbReference>
<dbReference type="NCBIfam" id="TIGR00231">
    <property type="entry name" value="small_GTP"/>
    <property type="match status" value="1"/>
</dbReference>
<dbReference type="GO" id="GO:0005525">
    <property type="term" value="F:GTP binding"/>
    <property type="evidence" value="ECO:0007669"/>
    <property type="project" value="UniProtKB-KW"/>
</dbReference>
<dbReference type="Pfam" id="PF11987">
    <property type="entry name" value="IF-2"/>
    <property type="match status" value="1"/>
</dbReference>
<accession>A0A914HSJ8</accession>
<evidence type="ECO:0000256" key="3">
    <source>
        <dbReference type="ARBA" id="ARBA00022741"/>
    </source>
</evidence>
<dbReference type="AlphaFoldDB" id="A0A914HSJ8"/>
<dbReference type="InterPro" id="IPR015760">
    <property type="entry name" value="TIF_IF2"/>
</dbReference>
<dbReference type="WBParaSite" id="Gr19_v10_g4085.t1">
    <property type="protein sequence ID" value="Gr19_v10_g4085.t1"/>
    <property type="gene ID" value="Gr19_v10_g4085"/>
</dbReference>
<feature type="region of interest" description="Disordered" evidence="7">
    <location>
        <begin position="161"/>
        <end position="181"/>
    </location>
</feature>
<dbReference type="PANTHER" id="PTHR43381:SF20">
    <property type="entry name" value="TRANSLATION INITIATION FACTOR IF-2, MITOCHONDRIAL"/>
    <property type="match status" value="1"/>
</dbReference>
<feature type="compositionally biased region" description="Pro residues" evidence="7">
    <location>
        <begin position="170"/>
        <end position="181"/>
    </location>
</feature>
<evidence type="ECO:0000313" key="9">
    <source>
        <dbReference type="Proteomes" id="UP000887572"/>
    </source>
</evidence>
<evidence type="ECO:0000256" key="4">
    <source>
        <dbReference type="ARBA" id="ARBA00022917"/>
    </source>
</evidence>
<dbReference type="Gene3D" id="3.40.50.10050">
    <property type="entry name" value="Translation initiation factor IF- 2, domain 3"/>
    <property type="match status" value="1"/>
</dbReference>
<dbReference type="GO" id="GO:0003924">
    <property type="term" value="F:GTPase activity"/>
    <property type="evidence" value="ECO:0007669"/>
    <property type="project" value="InterPro"/>
</dbReference>
<organism evidence="9 10">
    <name type="scientific">Globodera rostochiensis</name>
    <name type="common">Golden nematode worm</name>
    <name type="synonym">Heterodera rostochiensis</name>
    <dbReference type="NCBI Taxonomy" id="31243"/>
    <lineage>
        <taxon>Eukaryota</taxon>
        <taxon>Metazoa</taxon>
        <taxon>Ecdysozoa</taxon>
        <taxon>Nematoda</taxon>
        <taxon>Chromadorea</taxon>
        <taxon>Rhabditida</taxon>
        <taxon>Tylenchina</taxon>
        <taxon>Tylenchomorpha</taxon>
        <taxon>Tylenchoidea</taxon>
        <taxon>Heteroderidae</taxon>
        <taxon>Heteroderinae</taxon>
        <taxon>Globodera</taxon>
    </lineage>
</organism>
<proteinExistence type="inferred from homology"/>
<name>A0A914HSJ8_GLORO</name>
<sequence length="734" mass="82138">MPRLVLFPSLPPLFLPLMGPFDGSRITTFTRRLCQINSLNVLQTRQIALGVQRMSSKAEKGLWAKFENKKRKKYVEKISMKKQKSDKPTVNIFEEMSLRHLAVSLDFDFDELCVQLLNIVSDSEMEQILSDPNAPLDLPLVLKIVSFLGRKPILGGAPKCRHDQARDVYPKPPPPQEELVPRPPVVTIMGHVDHGKTTLLDALRKSNIVAQEFGGITQHIGAFSVRLPDVCDNRTVTFLDTPGHAAFGAMRERGAHSTDIVVLVVAADDGVMDQTVESIRYAREADVPIIVAINKCDKPRIDTERIRHDLLHHEIVTENFGGDTLSVELSALYGRGIDKLQEAILMQADFLELKSTPEGLAEATGSFLVSGVCWARVRTMNDEFGASVDSAGPSTPVQVSGWRDLLPPPGELALEMDSQQKAQEAVAYRKEKKREAEMLKEMETIEEKRSQLRQHYETARKEKITKGETELSVSYQMQEELRKADSAQPKAPRFPLLLKCDVEGTLQAVQTVLDLYDANDRVQLDIVDTGVGALNENDLELAGQTGAHIFCFNVHVSKRLSLMAKDQNVPLHQFNVIYKLVDRLKELLSDHLPIVKERQLVAEGTVLTEYRIMDGLKKKQPVAGLRVDWGRMEKDDVIWRFTRQKKVVKEGDANAKAAATSAGADSPKFGTVTIYEGPIQSMQREKSVISSASAEMNIGVTVEDKNIRYKPDDRVEVFKDVQLPQQLNWNPPGF</sequence>
<evidence type="ECO:0000256" key="7">
    <source>
        <dbReference type="SAM" id="MobiDB-lite"/>
    </source>
</evidence>
<dbReference type="Gene3D" id="3.40.50.300">
    <property type="entry name" value="P-loop containing nucleotide triphosphate hydrolases"/>
    <property type="match status" value="1"/>
</dbReference>
<keyword evidence="9" id="KW-1185">Reference proteome</keyword>
<evidence type="ECO:0000313" key="10">
    <source>
        <dbReference type="WBParaSite" id="Gr19_v10_g4085.t1"/>
    </source>
</evidence>
<dbReference type="InterPro" id="IPR000795">
    <property type="entry name" value="T_Tr_GTP-bd_dom"/>
</dbReference>
<dbReference type="Pfam" id="PF00009">
    <property type="entry name" value="GTP_EFTU"/>
    <property type="match status" value="1"/>
</dbReference>
<dbReference type="CDD" id="cd01887">
    <property type="entry name" value="IF2_eIF5B"/>
    <property type="match status" value="1"/>
</dbReference>
<dbReference type="InterPro" id="IPR027417">
    <property type="entry name" value="P-loop_NTPase"/>
</dbReference>